<reference evidence="2 3" key="1">
    <citation type="journal article" date="2022" name="Nat. Plants">
        <title>Genomes of leafy and leafless Platanthera orchids illuminate the evolution of mycoheterotrophy.</title>
        <authorList>
            <person name="Li M.H."/>
            <person name="Liu K.W."/>
            <person name="Li Z."/>
            <person name="Lu H.C."/>
            <person name="Ye Q.L."/>
            <person name="Zhang D."/>
            <person name="Wang J.Y."/>
            <person name="Li Y.F."/>
            <person name="Zhong Z.M."/>
            <person name="Liu X."/>
            <person name="Yu X."/>
            <person name="Liu D.K."/>
            <person name="Tu X.D."/>
            <person name="Liu B."/>
            <person name="Hao Y."/>
            <person name="Liao X.Y."/>
            <person name="Jiang Y.T."/>
            <person name="Sun W.H."/>
            <person name="Chen J."/>
            <person name="Chen Y.Q."/>
            <person name="Ai Y."/>
            <person name="Zhai J.W."/>
            <person name="Wu S.S."/>
            <person name="Zhou Z."/>
            <person name="Hsiao Y.Y."/>
            <person name="Wu W.L."/>
            <person name="Chen Y.Y."/>
            <person name="Lin Y.F."/>
            <person name="Hsu J.L."/>
            <person name="Li C.Y."/>
            <person name="Wang Z.W."/>
            <person name="Zhao X."/>
            <person name="Zhong W.Y."/>
            <person name="Ma X.K."/>
            <person name="Ma L."/>
            <person name="Huang J."/>
            <person name="Chen G.Z."/>
            <person name="Huang M.Z."/>
            <person name="Huang L."/>
            <person name="Peng D.H."/>
            <person name="Luo Y.B."/>
            <person name="Zou S.Q."/>
            <person name="Chen S.P."/>
            <person name="Lan S."/>
            <person name="Tsai W.C."/>
            <person name="Van de Peer Y."/>
            <person name="Liu Z.J."/>
        </authorList>
    </citation>
    <scope>NUCLEOTIDE SEQUENCE [LARGE SCALE GENOMIC DNA]</scope>
    <source>
        <strain evidence="2">Lor288</strain>
    </source>
</reference>
<gene>
    <name evidence="2" type="ORF">KSP40_PGU006585</name>
</gene>
<accession>A0ABR2MV16</accession>
<feature type="region of interest" description="Disordered" evidence="1">
    <location>
        <begin position="37"/>
        <end position="65"/>
    </location>
</feature>
<protein>
    <submittedName>
        <fullName evidence="2">Uncharacterized protein</fullName>
    </submittedName>
</protein>
<sequence>MRMEGQTTSMTREEESRGLASEACDFATSLRLYSAKQNSHGAGCRTTDPISSAARSPTPRESRGDPIILVRYKRCSLGQNHNCNVRDQFRKEQNRIVQKPCGADERFGIGFDEGG</sequence>
<dbReference type="EMBL" id="JBBWWR010000004">
    <property type="protein sequence ID" value="KAK8968023.1"/>
    <property type="molecule type" value="Genomic_DNA"/>
</dbReference>
<comment type="caution">
    <text evidence="2">The sequence shown here is derived from an EMBL/GenBank/DDBJ whole genome shotgun (WGS) entry which is preliminary data.</text>
</comment>
<dbReference type="Proteomes" id="UP001412067">
    <property type="component" value="Unassembled WGS sequence"/>
</dbReference>
<name>A0ABR2MV16_9ASPA</name>
<proteinExistence type="predicted"/>
<evidence type="ECO:0000256" key="1">
    <source>
        <dbReference type="SAM" id="MobiDB-lite"/>
    </source>
</evidence>
<keyword evidence="3" id="KW-1185">Reference proteome</keyword>
<evidence type="ECO:0000313" key="2">
    <source>
        <dbReference type="EMBL" id="KAK8968023.1"/>
    </source>
</evidence>
<organism evidence="2 3">
    <name type="scientific">Platanthera guangdongensis</name>
    <dbReference type="NCBI Taxonomy" id="2320717"/>
    <lineage>
        <taxon>Eukaryota</taxon>
        <taxon>Viridiplantae</taxon>
        <taxon>Streptophyta</taxon>
        <taxon>Embryophyta</taxon>
        <taxon>Tracheophyta</taxon>
        <taxon>Spermatophyta</taxon>
        <taxon>Magnoliopsida</taxon>
        <taxon>Liliopsida</taxon>
        <taxon>Asparagales</taxon>
        <taxon>Orchidaceae</taxon>
        <taxon>Orchidoideae</taxon>
        <taxon>Orchideae</taxon>
        <taxon>Orchidinae</taxon>
        <taxon>Platanthera</taxon>
    </lineage>
</organism>
<evidence type="ECO:0000313" key="3">
    <source>
        <dbReference type="Proteomes" id="UP001412067"/>
    </source>
</evidence>